<dbReference type="InterPro" id="IPR056179">
    <property type="entry name" value="DHQS_C"/>
</dbReference>
<keyword evidence="8" id="KW-0520">NAD</keyword>
<keyword evidence="15" id="KW-1185">Reference proteome</keyword>
<comment type="cofactor">
    <cofactor evidence="3">
        <name>Zn(2+)</name>
        <dbReference type="ChEBI" id="CHEBI:29105"/>
    </cofactor>
</comment>
<evidence type="ECO:0000259" key="12">
    <source>
        <dbReference type="Pfam" id="PF01761"/>
    </source>
</evidence>
<keyword evidence="5" id="KW-0479">Metal-binding</keyword>
<dbReference type="InterPro" id="IPR030963">
    <property type="entry name" value="DHQ_synth_fam"/>
</dbReference>
<dbReference type="EMBL" id="VWNE01000044">
    <property type="protein sequence ID" value="KAA8476265.1"/>
    <property type="molecule type" value="Genomic_DNA"/>
</dbReference>
<dbReference type="InterPro" id="IPR050071">
    <property type="entry name" value="Dehydroquinate_synthase"/>
</dbReference>
<evidence type="ECO:0000313" key="15">
    <source>
        <dbReference type="Proteomes" id="UP000322918"/>
    </source>
</evidence>
<dbReference type="Gene3D" id="3.40.50.1970">
    <property type="match status" value="1"/>
</dbReference>
<keyword evidence="7" id="KW-0862">Zinc</keyword>
<dbReference type="Pfam" id="PF01761">
    <property type="entry name" value="DHQ_synthase"/>
    <property type="match status" value="1"/>
</dbReference>
<keyword evidence="6" id="KW-0547">Nucleotide-binding</keyword>
<evidence type="ECO:0000256" key="8">
    <source>
        <dbReference type="ARBA" id="ARBA00023027"/>
    </source>
</evidence>
<dbReference type="RefSeq" id="WP_141814126.1">
    <property type="nucleotide sequence ID" value="NZ_VFPL01000001.1"/>
</dbReference>
<dbReference type="CDD" id="cd08195">
    <property type="entry name" value="DHQS"/>
    <property type="match status" value="1"/>
</dbReference>
<proteinExistence type="predicted"/>
<comment type="cofactor">
    <cofactor evidence="2">
        <name>Co(2+)</name>
        <dbReference type="ChEBI" id="CHEBI:48828"/>
    </cofactor>
</comment>
<dbReference type="PANTHER" id="PTHR43622:SF1">
    <property type="entry name" value="3-DEHYDROQUINATE SYNTHASE"/>
    <property type="match status" value="1"/>
</dbReference>
<keyword evidence="9 14" id="KW-0456">Lyase</keyword>
<dbReference type="GO" id="GO:0005737">
    <property type="term" value="C:cytoplasm"/>
    <property type="evidence" value="ECO:0007669"/>
    <property type="project" value="InterPro"/>
</dbReference>
<comment type="caution">
    <text evidence="14">The sequence shown here is derived from an EMBL/GenBank/DDBJ whole genome shotgun (WGS) entry which is preliminary data.</text>
</comment>
<evidence type="ECO:0000256" key="3">
    <source>
        <dbReference type="ARBA" id="ARBA00001947"/>
    </source>
</evidence>
<dbReference type="GO" id="GO:0046872">
    <property type="term" value="F:metal ion binding"/>
    <property type="evidence" value="ECO:0007669"/>
    <property type="project" value="UniProtKB-KW"/>
</dbReference>
<evidence type="ECO:0000256" key="4">
    <source>
        <dbReference type="ARBA" id="ARBA00003485"/>
    </source>
</evidence>
<dbReference type="Proteomes" id="UP000322918">
    <property type="component" value="Unassembled WGS sequence"/>
</dbReference>
<accession>A0A5M9GR75</accession>
<dbReference type="InterPro" id="IPR016037">
    <property type="entry name" value="DHQ_synth_AroB"/>
</dbReference>
<sequence length="355" mass="39780">MLPIQSNGYSVFFDNSLASLKEFLNTSDYSKVFFLTDLNTSEHCLPLIGKYLPELDNYDIIEVDPGEENKNIDYCIGVWQMLLDFGADRNSLLINLGGGVITDMGGFAASTFKRGIDFIQIPTTLLSQVDASVGGKTGIDLGSIKNIIGTFTQPKAVFISTEFLKTLSKRQLVSGFAEIVKHGLIADKDYYYQIQNIDIVDPPAEAIYRSVEIKNHVVTTDPFEKGLRKTLNFGHTIGHAVETYSLKNDSDPLLHGEAIALGMICESFLSHKHNGLGEEDLKEIIRYIRSVFPDYSFKPSSYSDVMEFMKNDKKNISGNIGFALLKEIGQCDYNIYLEETQIIESFNYYNSLLNQ</sequence>
<dbReference type="PANTHER" id="PTHR43622">
    <property type="entry name" value="3-DEHYDROQUINATE SYNTHASE"/>
    <property type="match status" value="1"/>
</dbReference>
<evidence type="ECO:0000256" key="10">
    <source>
        <dbReference type="ARBA" id="ARBA00023285"/>
    </source>
</evidence>
<organism evidence="14 15">
    <name type="scientific">Arcticibacter tournemirensis</name>
    <dbReference type="NCBI Taxonomy" id="699437"/>
    <lineage>
        <taxon>Bacteria</taxon>
        <taxon>Pseudomonadati</taxon>
        <taxon>Bacteroidota</taxon>
        <taxon>Sphingobacteriia</taxon>
        <taxon>Sphingobacteriales</taxon>
        <taxon>Sphingobacteriaceae</taxon>
        <taxon>Arcticibacter</taxon>
    </lineage>
</organism>
<evidence type="ECO:0000256" key="7">
    <source>
        <dbReference type="ARBA" id="ARBA00022833"/>
    </source>
</evidence>
<evidence type="ECO:0000313" key="14">
    <source>
        <dbReference type="EMBL" id="KAA8476265.1"/>
    </source>
</evidence>
<keyword evidence="10" id="KW-0170">Cobalt</keyword>
<evidence type="ECO:0000259" key="13">
    <source>
        <dbReference type="Pfam" id="PF24621"/>
    </source>
</evidence>
<name>A0A5M9GR75_9SPHI</name>
<dbReference type="GO" id="GO:0000166">
    <property type="term" value="F:nucleotide binding"/>
    <property type="evidence" value="ECO:0007669"/>
    <property type="project" value="UniProtKB-KW"/>
</dbReference>
<dbReference type="InterPro" id="IPR030960">
    <property type="entry name" value="DHQS/DOIS_N"/>
</dbReference>
<dbReference type="GO" id="GO:0009423">
    <property type="term" value="P:chorismate biosynthetic process"/>
    <property type="evidence" value="ECO:0007669"/>
    <property type="project" value="UniProtKB-UniRule"/>
</dbReference>
<dbReference type="GO" id="GO:0009073">
    <property type="term" value="P:aromatic amino acid family biosynthetic process"/>
    <property type="evidence" value="ECO:0007669"/>
    <property type="project" value="InterPro"/>
</dbReference>
<dbReference type="PIRSF" id="PIRSF001455">
    <property type="entry name" value="DHQ_synth"/>
    <property type="match status" value="1"/>
</dbReference>
<dbReference type="OrthoDB" id="9806583at2"/>
<dbReference type="EC" id="4.2.3.4" evidence="11"/>
<dbReference type="Pfam" id="PF24621">
    <property type="entry name" value="DHQS_C"/>
    <property type="match status" value="1"/>
</dbReference>
<dbReference type="Gene3D" id="1.20.1090.10">
    <property type="entry name" value="Dehydroquinate synthase-like - alpha domain"/>
    <property type="match status" value="1"/>
</dbReference>
<dbReference type="SUPFAM" id="SSF56796">
    <property type="entry name" value="Dehydroquinate synthase-like"/>
    <property type="match status" value="1"/>
</dbReference>
<evidence type="ECO:0000256" key="9">
    <source>
        <dbReference type="ARBA" id="ARBA00023239"/>
    </source>
</evidence>
<evidence type="ECO:0000256" key="5">
    <source>
        <dbReference type="ARBA" id="ARBA00022723"/>
    </source>
</evidence>
<dbReference type="AlphaFoldDB" id="A0A5M9GR75"/>
<feature type="domain" description="3-dehydroquinate synthase N-terminal" evidence="12">
    <location>
        <begin position="61"/>
        <end position="172"/>
    </location>
</feature>
<evidence type="ECO:0000256" key="11">
    <source>
        <dbReference type="NCBIfam" id="TIGR01357"/>
    </source>
</evidence>
<reference evidence="14 15" key="1">
    <citation type="submission" date="2019-09" db="EMBL/GenBank/DDBJ databases">
        <title>Pararcticibacter amylolyticus gen. nov., sp. nov., isolated from a rottenly hemp rope, and reclassification of Pedobacter tournemirensis as Pararcticibacter tournemirensis comb. nov.</title>
        <authorList>
            <person name="Cai Y."/>
        </authorList>
    </citation>
    <scope>NUCLEOTIDE SEQUENCE [LARGE SCALE GENOMIC DNA]</scope>
    <source>
        <strain evidence="14 15">TF5-37.2-LB10</strain>
    </source>
</reference>
<dbReference type="NCBIfam" id="TIGR01357">
    <property type="entry name" value="aroB"/>
    <property type="match status" value="1"/>
</dbReference>
<evidence type="ECO:0000256" key="6">
    <source>
        <dbReference type="ARBA" id="ARBA00022741"/>
    </source>
</evidence>
<comment type="cofactor">
    <cofactor evidence="1">
        <name>NAD(+)</name>
        <dbReference type="ChEBI" id="CHEBI:57540"/>
    </cofactor>
</comment>
<comment type="function">
    <text evidence="4">Catalyzes the conversion of 3-deoxy-D-arabino-heptulosonate 7-phosphate (DAHP) to dehydroquinate (DHQ).</text>
</comment>
<dbReference type="FunFam" id="3.40.50.1970:FF:000007">
    <property type="entry name" value="Pentafunctional AROM polypeptide"/>
    <property type="match status" value="1"/>
</dbReference>
<gene>
    <name evidence="14" type="primary">aroB</name>
    <name evidence="14" type="ORF">F1649_20250</name>
</gene>
<dbReference type="GO" id="GO:0003856">
    <property type="term" value="F:3-dehydroquinate synthase activity"/>
    <property type="evidence" value="ECO:0007669"/>
    <property type="project" value="UniProtKB-UniRule"/>
</dbReference>
<protein>
    <recommendedName>
        <fullName evidence="11">3-dehydroquinate synthase</fullName>
        <ecNumber evidence="11">4.2.3.4</ecNumber>
    </recommendedName>
</protein>
<feature type="domain" description="3-dehydroquinate synthase C-terminal" evidence="13">
    <location>
        <begin position="175"/>
        <end position="315"/>
    </location>
</feature>
<evidence type="ECO:0000256" key="1">
    <source>
        <dbReference type="ARBA" id="ARBA00001911"/>
    </source>
</evidence>
<evidence type="ECO:0000256" key="2">
    <source>
        <dbReference type="ARBA" id="ARBA00001941"/>
    </source>
</evidence>